<feature type="transmembrane region" description="Helical" evidence="7">
    <location>
        <begin position="168"/>
        <end position="191"/>
    </location>
</feature>
<dbReference type="EMBL" id="JASJEV010000001">
    <property type="protein sequence ID" value="MDJ1156676.1"/>
    <property type="molecule type" value="Genomic_DNA"/>
</dbReference>
<reference evidence="8 9" key="1">
    <citation type="submission" date="2023-05" db="EMBL/GenBank/DDBJ databases">
        <title>Chelatococcus sp. nov., a moderately thermophilic bacterium isolated from hot spring microbial mat.</title>
        <authorList>
            <person name="Hu C.-J."/>
            <person name="Li W.-J."/>
        </authorList>
    </citation>
    <scope>NUCLEOTIDE SEQUENCE [LARGE SCALE GENOMIC DNA]</scope>
    <source>
        <strain evidence="8 9">SYSU G07232</strain>
    </source>
</reference>
<keyword evidence="5 7" id="KW-1133">Transmembrane helix</keyword>
<organism evidence="8 9">
    <name type="scientific">Chelatococcus albus</name>
    <dbReference type="NCBI Taxonomy" id="3047466"/>
    <lineage>
        <taxon>Bacteria</taxon>
        <taxon>Pseudomonadati</taxon>
        <taxon>Pseudomonadota</taxon>
        <taxon>Alphaproteobacteria</taxon>
        <taxon>Hyphomicrobiales</taxon>
        <taxon>Chelatococcaceae</taxon>
        <taxon>Chelatococcus</taxon>
    </lineage>
</organism>
<feature type="transmembrane region" description="Helical" evidence="7">
    <location>
        <begin position="197"/>
        <end position="219"/>
    </location>
</feature>
<evidence type="ECO:0000256" key="6">
    <source>
        <dbReference type="ARBA" id="ARBA00023136"/>
    </source>
</evidence>
<gene>
    <name evidence="8" type="ORF">QNA08_00225</name>
</gene>
<feature type="transmembrane region" description="Helical" evidence="7">
    <location>
        <begin position="318"/>
        <end position="340"/>
    </location>
</feature>
<evidence type="ECO:0000256" key="4">
    <source>
        <dbReference type="ARBA" id="ARBA00022692"/>
    </source>
</evidence>
<dbReference type="InterPro" id="IPR002528">
    <property type="entry name" value="MATE_fam"/>
</dbReference>
<sequence length="466" mass="47204">MRRFLSAPLDLGAPDVSRLVLRLALPSVAGLSISALHHLANAAFLGMLGPDAVAAVSFVFPLAILLAALGEAIGIGTAALVSRLLGAGRGDDANGAATRAVALAVAVGLVATALVLPALDPILLAFGTTPAALAPARAYAGLLVLGTGLTLLQILADFIAIAEGNTRFSMWTLIVCFALNIALDPLFLFVFDWGVAGAAAATLTAQALVMTAWLVYFAGGFGRVRIRPRSLASGRGSLQAILAVGAPAGLASVVAAAALMLVYRTAGAYGEASVAGLGIALRLLAAGTLPIAGFCLGAQGVLGYGWGTGDHVRVRRAARFMALVTTGFALAYAGVMTAAAGPVVALFTADAGVRAVAGRALVAVHLFFAFHGLQMVLVALLRATGRARLAALVTLAPQGYLLLPLVLVLPRFWGLDGLIAAPAIASGLSSVLAAFLLLREMLALERRADGAQITSAVSGQVLQRAS</sequence>
<keyword evidence="2" id="KW-0813">Transport</keyword>
<feature type="transmembrane region" description="Helical" evidence="7">
    <location>
        <begin position="52"/>
        <end position="80"/>
    </location>
</feature>
<name>A0ABT7ABC7_9HYPH</name>
<feature type="transmembrane region" description="Helical" evidence="7">
    <location>
        <begin position="139"/>
        <end position="161"/>
    </location>
</feature>
<feature type="transmembrane region" description="Helical" evidence="7">
    <location>
        <begin position="100"/>
        <end position="119"/>
    </location>
</feature>
<protein>
    <submittedName>
        <fullName evidence="8">MATE family efflux transporter</fullName>
    </submittedName>
</protein>
<keyword evidence="3" id="KW-1003">Cell membrane</keyword>
<dbReference type="Pfam" id="PF01554">
    <property type="entry name" value="MatE"/>
    <property type="match status" value="2"/>
</dbReference>
<dbReference type="InterPro" id="IPR051327">
    <property type="entry name" value="MATE_MepA_subfamily"/>
</dbReference>
<comment type="subcellular location">
    <subcellularLocation>
        <location evidence="1">Cell inner membrane</location>
        <topology evidence="1">Multi-pass membrane protein</topology>
    </subcellularLocation>
</comment>
<evidence type="ECO:0000256" key="7">
    <source>
        <dbReference type="SAM" id="Phobius"/>
    </source>
</evidence>
<evidence type="ECO:0000256" key="2">
    <source>
        <dbReference type="ARBA" id="ARBA00022448"/>
    </source>
</evidence>
<dbReference type="InterPro" id="IPR048279">
    <property type="entry name" value="MdtK-like"/>
</dbReference>
<dbReference type="PANTHER" id="PTHR43823:SF3">
    <property type="entry name" value="MULTIDRUG EXPORT PROTEIN MEPA"/>
    <property type="match status" value="1"/>
</dbReference>
<dbReference type="Proteomes" id="UP001321492">
    <property type="component" value="Unassembled WGS sequence"/>
</dbReference>
<proteinExistence type="predicted"/>
<evidence type="ECO:0000256" key="1">
    <source>
        <dbReference type="ARBA" id="ARBA00004429"/>
    </source>
</evidence>
<feature type="transmembrane region" description="Helical" evidence="7">
    <location>
        <begin position="240"/>
        <end position="263"/>
    </location>
</feature>
<feature type="transmembrane region" description="Helical" evidence="7">
    <location>
        <begin position="419"/>
        <end position="438"/>
    </location>
</feature>
<feature type="transmembrane region" description="Helical" evidence="7">
    <location>
        <begin position="20"/>
        <end position="40"/>
    </location>
</feature>
<dbReference type="NCBIfam" id="TIGR00797">
    <property type="entry name" value="matE"/>
    <property type="match status" value="1"/>
</dbReference>
<keyword evidence="4 7" id="KW-0812">Transmembrane</keyword>
<evidence type="ECO:0000313" key="9">
    <source>
        <dbReference type="Proteomes" id="UP001321492"/>
    </source>
</evidence>
<dbReference type="PANTHER" id="PTHR43823">
    <property type="entry name" value="SPORULATION PROTEIN YKVU"/>
    <property type="match status" value="1"/>
</dbReference>
<feature type="transmembrane region" description="Helical" evidence="7">
    <location>
        <begin position="389"/>
        <end position="413"/>
    </location>
</feature>
<feature type="transmembrane region" description="Helical" evidence="7">
    <location>
        <begin position="283"/>
        <end position="306"/>
    </location>
</feature>
<evidence type="ECO:0000256" key="3">
    <source>
        <dbReference type="ARBA" id="ARBA00022475"/>
    </source>
</evidence>
<evidence type="ECO:0000313" key="8">
    <source>
        <dbReference type="EMBL" id="MDJ1156676.1"/>
    </source>
</evidence>
<dbReference type="RefSeq" id="WP_283738680.1">
    <property type="nucleotide sequence ID" value="NZ_JASJEV010000001.1"/>
</dbReference>
<dbReference type="PIRSF" id="PIRSF006603">
    <property type="entry name" value="DinF"/>
    <property type="match status" value="1"/>
</dbReference>
<feature type="transmembrane region" description="Helical" evidence="7">
    <location>
        <begin position="360"/>
        <end position="382"/>
    </location>
</feature>
<keyword evidence="9" id="KW-1185">Reference proteome</keyword>
<evidence type="ECO:0000256" key="5">
    <source>
        <dbReference type="ARBA" id="ARBA00022989"/>
    </source>
</evidence>
<comment type="caution">
    <text evidence="8">The sequence shown here is derived from an EMBL/GenBank/DDBJ whole genome shotgun (WGS) entry which is preliminary data.</text>
</comment>
<accession>A0ABT7ABC7</accession>
<keyword evidence="6 7" id="KW-0472">Membrane</keyword>